<organism evidence="1">
    <name type="scientific">marine metagenome</name>
    <dbReference type="NCBI Taxonomy" id="408172"/>
    <lineage>
        <taxon>unclassified sequences</taxon>
        <taxon>metagenomes</taxon>
        <taxon>ecological metagenomes</taxon>
    </lineage>
</organism>
<reference evidence="1" key="1">
    <citation type="submission" date="2018-05" db="EMBL/GenBank/DDBJ databases">
        <authorList>
            <person name="Lanie J.A."/>
            <person name="Ng W.-L."/>
            <person name="Kazmierczak K.M."/>
            <person name="Andrzejewski T.M."/>
            <person name="Davidsen T.M."/>
            <person name="Wayne K.J."/>
            <person name="Tettelin H."/>
            <person name="Glass J.I."/>
            <person name="Rusch D."/>
            <person name="Podicherti R."/>
            <person name="Tsui H.-C.T."/>
            <person name="Winkler M.E."/>
        </authorList>
    </citation>
    <scope>NUCLEOTIDE SEQUENCE</scope>
</reference>
<feature type="non-terminal residue" evidence="1">
    <location>
        <position position="1"/>
    </location>
</feature>
<evidence type="ECO:0000313" key="1">
    <source>
        <dbReference type="EMBL" id="SUZ98967.1"/>
    </source>
</evidence>
<dbReference type="GO" id="GO:0005829">
    <property type="term" value="C:cytosol"/>
    <property type="evidence" value="ECO:0007669"/>
    <property type="project" value="TreeGrafter"/>
</dbReference>
<accession>A0A381S9P2</accession>
<gene>
    <name evidence="1" type="ORF">METZ01_LOCUS51821</name>
</gene>
<dbReference type="InterPro" id="IPR005583">
    <property type="entry name" value="YaaA"/>
</dbReference>
<protein>
    <recommendedName>
        <fullName evidence="2">Peroxide stress protein YaaA</fullName>
    </recommendedName>
</protein>
<dbReference type="PANTHER" id="PTHR30283">
    <property type="entry name" value="PEROXIDE STRESS RESPONSE PROTEIN YAAA"/>
    <property type="match status" value="1"/>
</dbReference>
<dbReference type="NCBIfam" id="NF002542">
    <property type="entry name" value="PRK02101.1-3"/>
    <property type="match status" value="1"/>
</dbReference>
<dbReference type="EMBL" id="UINC01002655">
    <property type="protein sequence ID" value="SUZ98967.1"/>
    <property type="molecule type" value="Genomic_DNA"/>
</dbReference>
<evidence type="ECO:0008006" key="2">
    <source>
        <dbReference type="Google" id="ProtNLM"/>
    </source>
</evidence>
<sequence length="260" mass="29538">VLTLLSPAKTLDFEFSAEGLPSTTPLFQEDIEVLLGRCKRLTVTNLRELMNISQPLAELNRQRFQGMTLPFTAANSKPCLLAFRGGVYRGLDAASLSKRDLDWAHHRLRILSGLYGILRPLDLMQPYRLEMGTRLSNPRGKNLYDFWGDRLVESLNSEHAERPVKAVLNLASNEYFKAVPKKQLDAPLVTALFQEIRDGKPKTISFSAKRARGLMARFIIRNRIDTPDGLKGFTEEGYSFRPELSQDNQLLFVREQNWGA</sequence>
<dbReference type="AlphaFoldDB" id="A0A381S9P2"/>
<name>A0A381S9P2_9ZZZZ</name>
<dbReference type="GO" id="GO:0033194">
    <property type="term" value="P:response to hydroperoxide"/>
    <property type="evidence" value="ECO:0007669"/>
    <property type="project" value="TreeGrafter"/>
</dbReference>
<dbReference type="HAMAP" id="MF_00652">
    <property type="entry name" value="UPF0246"/>
    <property type="match status" value="1"/>
</dbReference>
<dbReference type="PANTHER" id="PTHR30283:SF4">
    <property type="entry name" value="PEROXIDE STRESS RESISTANCE PROTEIN YAAA"/>
    <property type="match status" value="1"/>
</dbReference>
<dbReference type="Pfam" id="PF03883">
    <property type="entry name" value="H2O2_YaaD"/>
    <property type="match status" value="1"/>
</dbReference>
<proteinExistence type="inferred from homology"/>